<accession>A0A7R9CWR9</accession>
<dbReference type="AlphaFoldDB" id="A0A7R9CWR9"/>
<organism evidence="2">
    <name type="scientific">Timema poppense</name>
    <name type="common">Walking stick</name>
    <dbReference type="NCBI Taxonomy" id="170557"/>
    <lineage>
        <taxon>Eukaryota</taxon>
        <taxon>Metazoa</taxon>
        <taxon>Ecdysozoa</taxon>
        <taxon>Arthropoda</taxon>
        <taxon>Hexapoda</taxon>
        <taxon>Insecta</taxon>
        <taxon>Pterygota</taxon>
        <taxon>Neoptera</taxon>
        <taxon>Polyneoptera</taxon>
        <taxon>Phasmatodea</taxon>
        <taxon>Timematodea</taxon>
        <taxon>Timematoidea</taxon>
        <taxon>Timematidae</taxon>
        <taxon>Timema</taxon>
    </lineage>
</organism>
<proteinExistence type="predicted"/>
<feature type="region of interest" description="Disordered" evidence="1">
    <location>
        <begin position="84"/>
        <end position="111"/>
    </location>
</feature>
<protein>
    <submittedName>
        <fullName evidence="2">Uncharacterized protein</fullName>
    </submittedName>
</protein>
<reference evidence="2" key="1">
    <citation type="submission" date="2020-11" db="EMBL/GenBank/DDBJ databases">
        <authorList>
            <person name="Tran Van P."/>
        </authorList>
    </citation>
    <scope>NUCLEOTIDE SEQUENCE</scope>
</reference>
<gene>
    <name evidence="2" type="ORF">TPSB3V08_LOCUS4086</name>
</gene>
<evidence type="ECO:0000256" key="1">
    <source>
        <dbReference type="SAM" id="MobiDB-lite"/>
    </source>
</evidence>
<name>A0A7R9CWR9_TIMPO</name>
<sequence length="124" mass="14442">MFRALNTEDMTLLKERLDQLAQEQDELLVDNENQLVFMKDVSTHLQKELEGYAIYSGSTMDFDKLISQAKTRIKEKYLNKPIVRSYRTSQSDSDGTQERRSQQYRNYDLPAPCGQNGIFHLNST</sequence>
<evidence type="ECO:0000313" key="2">
    <source>
        <dbReference type="EMBL" id="CAD7403508.1"/>
    </source>
</evidence>
<dbReference type="EMBL" id="OD001889">
    <property type="protein sequence ID" value="CAD7403508.1"/>
    <property type="molecule type" value="Genomic_DNA"/>
</dbReference>